<dbReference type="EMBL" id="JACIEN010000002">
    <property type="protein sequence ID" value="MBB4017245.1"/>
    <property type="molecule type" value="Genomic_DNA"/>
</dbReference>
<evidence type="ECO:0000313" key="2">
    <source>
        <dbReference type="EMBL" id="MBB4017245.1"/>
    </source>
</evidence>
<evidence type="ECO:0000313" key="3">
    <source>
        <dbReference type="Proteomes" id="UP000577362"/>
    </source>
</evidence>
<reference evidence="2 3" key="1">
    <citation type="submission" date="2020-08" db="EMBL/GenBank/DDBJ databases">
        <title>Genomic Encyclopedia of Type Strains, Phase IV (KMG-IV): sequencing the most valuable type-strain genomes for metagenomic binning, comparative biology and taxonomic classification.</title>
        <authorList>
            <person name="Goeker M."/>
        </authorList>
    </citation>
    <scope>NUCLEOTIDE SEQUENCE [LARGE SCALE GENOMIC DNA]</scope>
    <source>
        <strain evidence="2 3">DSM 103737</strain>
    </source>
</reference>
<keyword evidence="1" id="KW-0472">Membrane</keyword>
<comment type="caution">
    <text evidence="2">The sequence shown here is derived from an EMBL/GenBank/DDBJ whole genome shotgun (WGS) entry which is preliminary data.</text>
</comment>
<dbReference type="Proteomes" id="UP000577362">
    <property type="component" value="Unassembled WGS sequence"/>
</dbReference>
<feature type="transmembrane region" description="Helical" evidence="1">
    <location>
        <begin position="110"/>
        <end position="130"/>
    </location>
</feature>
<dbReference type="AlphaFoldDB" id="A0A840BV49"/>
<sequence>MLITADEVARSLRGCWQVLNRSKGALETFDVSFTGFWHSFLAMALAAPAFVVGVAAARFTRSGPDWMHDGGLFDMPDILFAQALVIASAWLLFPLLMLGFVRLMGLERRYVGYIVAYNWSNVAALLLLALPPALHVLGLATAGLAVFYALAFGFIVFYFRWLLARIALGISAGLAGFIVAMDIATFVLVRTFVG</sequence>
<keyword evidence="1" id="KW-0812">Transmembrane</keyword>
<accession>A0A840BV49</accession>
<feature type="transmembrane region" description="Helical" evidence="1">
    <location>
        <begin position="40"/>
        <end position="59"/>
    </location>
</feature>
<evidence type="ECO:0000256" key="1">
    <source>
        <dbReference type="SAM" id="Phobius"/>
    </source>
</evidence>
<dbReference type="RefSeq" id="WP_183316649.1">
    <property type="nucleotide sequence ID" value="NZ_JACIEN010000002.1"/>
</dbReference>
<feature type="transmembrane region" description="Helical" evidence="1">
    <location>
        <begin position="166"/>
        <end position="189"/>
    </location>
</feature>
<proteinExistence type="predicted"/>
<organism evidence="2 3">
    <name type="scientific">Chelatococcus caeni</name>
    <dbReference type="NCBI Taxonomy" id="1348468"/>
    <lineage>
        <taxon>Bacteria</taxon>
        <taxon>Pseudomonadati</taxon>
        <taxon>Pseudomonadota</taxon>
        <taxon>Alphaproteobacteria</taxon>
        <taxon>Hyphomicrobiales</taxon>
        <taxon>Chelatococcaceae</taxon>
        <taxon>Chelatococcus</taxon>
    </lineage>
</organism>
<evidence type="ECO:0008006" key="4">
    <source>
        <dbReference type="Google" id="ProtNLM"/>
    </source>
</evidence>
<protein>
    <recommendedName>
        <fullName evidence="4">Yip1 domain-containing protein</fullName>
    </recommendedName>
</protein>
<feature type="transmembrane region" description="Helical" evidence="1">
    <location>
        <begin position="136"/>
        <end position="159"/>
    </location>
</feature>
<name>A0A840BV49_9HYPH</name>
<feature type="transmembrane region" description="Helical" evidence="1">
    <location>
        <begin position="79"/>
        <end position="98"/>
    </location>
</feature>
<keyword evidence="1" id="KW-1133">Transmembrane helix</keyword>
<keyword evidence="3" id="KW-1185">Reference proteome</keyword>
<gene>
    <name evidence="2" type="ORF">GGR16_002274</name>
</gene>